<dbReference type="SUPFAM" id="SSF103473">
    <property type="entry name" value="MFS general substrate transporter"/>
    <property type="match status" value="1"/>
</dbReference>
<keyword evidence="1 4" id="KW-0812">Transmembrane</keyword>
<evidence type="ECO:0000256" key="4">
    <source>
        <dbReference type="SAM" id="Phobius"/>
    </source>
</evidence>
<feature type="transmembrane region" description="Helical" evidence="4">
    <location>
        <begin position="344"/>
        <end position="362"/>
    </location>
</feature>
<sequence>MNRSMVSHFVALLGVLFIALNLRGPFTSVAPLLAQIMETLGLNASKGGFVTALPLIALAIFSPVTPKLVNRVGIEPSLIIALFCIAFGIVIRSMGSEYMLYLGTIILGAGIAFGNVLLPSIVKKLFPNKISVITSIYVLVMGIGATFSASSMVPLSQLQLGDVDGWQIALLLNLIFPVTAVIYWWPKLLLGNSKSTQNTDYSVSIKPLLKSPTAWYVTLALGINSFTFYSLAGWLPRILTSFGYTDIQSGYIYGLLQFSTILPGLILIPILSKIRNHVILIIACSSGVTFSLIGLLVIPNLSIFWVVLFGLSNCSTFIVALSFIGLRTLNSEQATALSGMAQSFGYGLAAMGPSLIGYFYTVTNAWELPLFIITIFSGICTIFSALAARKNLIPLGCYLSIQTKAHRQ</sequence>
<dbReference type="EMBL" id="JABAIK010000017">
    <property type="protein sequence ID" value="NLS14199.1"/>
    <property type="molecule type" value="Genomic_DNA"/>
</dbReference>
<feature type="transmembrane region" description="Helical" evidence="4">
    <location>
        <begin position="44"/>
        <end position="61"/>
    </location>
</feature>
<dbReference type="InterPro" id="IPR052524">
    <property type="entry name" value="MFS_Cyanate_Porter"/>
</dbReference>
<keyword evidence="7" id="KW-1185">Reference proteome</keyword>
<feature type="domain" description="Major facilitator superfamily (MFS) profile" evidence="5">
    <location>
        <begin position="7"/>
        <end position="392"/>
    </location>
</feature>
<feature type="transmembrane region" description="Helical" evidence="4">
    <location>
        <begin position="130"/>
        <end position="153"/>
    </location>
</feature>
<dbReference type="AlphaFoldDB" id="A0A7X8YI00"/>
<dbReference type="Proteomes" id="UP000535589">
    <property type="component" value="Unassembled WGS sequence"/>
</dbReference>
<proteinExistence type="predicted"/>
<comment type="caution">
    <text evidence="6">The sequence shown here is derived from an EMBL/GenBank/DDBJ whole genome shotgun (WGS) entry which is preliminary data.</text>
</comment>
<evidence type="ECO:0000313" key="7">
    <source>
        <dbReference type="Proteomes" id="UP000535589"/>
    </source>
</evidence>
<dbReference type="PANTHER" id="PTHR23523:SF2">
    <property type="entry name" value="2-NITROIMIDAZOLE TRANSPORTER"/>
    <property type="match status" value="1"/>
</dbReference>
<dbReference type="PROSITE" id="PS50850">
    <property type="entry name" value="MFS"/>
    <property type="match status" value="1"/>
</dbReference>
<feature type="transmembrane region" description="Helical" evidence="4">
    <location>
        <begin position="251"/>
        <end position="271"/>
    </location>
</feature>
<dbReference type="InterPro" id="IPR036259">
    <property type="entry name" value="MFS_trans_sf"/>
</dbReference>
<dbReference type="InterPro" id="IPR020846">
    <property type="entry name" value="MFS_dom"/>
</dbReference>
<feature type="transmembrane region" description="Helical" evidence="4">
    <location>
        <begin position="278"/>
        <end position="297"/>
    </location>
</feature>
<name>A0A7X8YI00_9VIBR</name>
<feature type="transmembrane region" description="Helical" evidence="4">
    <location>
        <begin position="303"/>
        <end position="324"/>
    </location>
</feature>
<organism evidence="6 7">
    <name type="scientific">Vibrio agarilyticus</name>
    <dbReference type="NCBI Taxonomy" id="2726741"/>
    <lineage>
        <taxon>Bacteria</taxon>
        <taxon>Pseudomonadati</taxon>
        <taxon>Pseudomonadota</taxon>
        <taxon>Gammaproteobacteria</taxon>
        <taxon>Vibrionales</taxon>
        <taxon>Vibrionaceae</taxon>
        <taxon>Vibrio</taxon>
    </lineage>
</organism>
<evidence type="ECO:0000313" key="6">
    <source>
        <dbReference type="EMBL" id="NLS14199.1"/>
    </source>
</evidence>
<evidence type="ECO:0000256" key="1">
    <source>
        <dbReference type="ARBA" id="ARBA00022692"/>
    </source>
</evidence>
<feature type="transmembrane region" description="Helical" evidence="4">
    <location>
        <begin position="213"/>
        <end position="231"/>
    </location>
</feature>
<dbReference type="InterPro" id="IPR011701">
    <property type="entry name" value="MFS"/>
</dbReference>
<protein>
    <submittedName>
        <fullName evidence="6">CynX/NimT family MFS transporter</fullName>
    </submittedName>
</protein>
<gene>
    <name evidence="6" type="ORF">HGP28_15035</name>
</gene>
<accession>A0A7X8YI00</accession>
<evidence type="ECO:0000256" key="2">
    <source>
        <dbReference type="ARBA" id="ARBA00022989"/>
    </source>
</evidence>
<feature type="transmembrane region" description="Helical" evidence="4">
    <location>
        <begin position="165"/>
        <end position="185"/>
    </location>
</feature>
<evidence type="ECO:0000259" key="5">
    <source>
        <dbReference type="PROSITE" id="PS50850"/>
    </source>
</evidence>
<dbReference type="Gene3D" id="1.20.1250.20">
    <property type="entry name" value="MFS general substrate transporter like domains"/>
    <property type="match status" value="1"/>
</dbReference>
<keyword evidence="3 4" id="KW-0472">Membrane</keyword>
<feature type="transmembrane region" description="Helical" evidence="4">
    <location>
        <begin position="98"/>
        <end position="118"/>
    </location>
</feature>
<reference evidence="6 7" key="1">
    <citation type="submission" date="2020-04" db="EMBL/GenBank/DDBJ databases">
        <title>Vibrio sp. SM6, a novel species isolated from seawater.</title>
        <authorList>
            <person name="Wang X."/>
        </authorList>
    </citation>
    <scope>NUCLEOTIDE SEQUENCE [LARGE SCALE GENOMIC DNA]</scope>
    <source>
        <strain evidence="6 7">SM6</strain>
    </source>
</reference>
<feature type="transmembrane region" description="Helical" evidence="4">
    <location>
        <begin position="368"/>
        <end position="388"/>
    </location>
</feature>
<dbReference type="Pfam" id="PF07690">
    <property type="entry name" value="MFS_1"/>
    <property type="match status" value="1"/>
</dbReference>
<dbReference type="GO" id="GO:0022857">
    <property type="term" value="F:transmembrane transporter activity"/>
    <property type="evidence" value="ECO:0007669"/>
    <property type="project" value="InterPro"/>
</dbReference>
<dbReference type="PANTHER" id="PTHR23523">
    <property type="match status" value="1"/>
</dbReference>
<keyword evidence="2 4" id="KW-1133">Transmembrane helix</keyword>
<evidence type="ECO:0000256" key="3">
    <source>
        <dbReference type="ARBA" id="ARBA00023136"/>
    </source>
</evidence>
<feature type="transmembrane region" description="Helical" evidence="4">
    <location>
        <begin position="73"/>
        <end position="92"/>
    </location>
</feature>